<proteinExistence type="predicted"/>
<accession>A0AAV7TZH3</accession>
<sequence>MDRSWPSIRPGCDPHTSCAAGERAGFYAPPGAWAIVSGTSLGTRNAEEVSSEPPVPFKVSRAAGENAGFYVPPGAWANVSGTSLATRNAGEASSQPPVSFKVSCAAGEHAGFYAHPGTWANVSSTSLAVTNAREAKSQPQSRSRCPTLRVSVLDFLHLLMLWQTSAARPWLRGIPSLVQGVPRCE</sequence>
<comment type="caution">
    <text evidence="1">The sequence shown here is derived from an EMBL/GenBank/DDBJ whole genome shotgun (WGS) entry which is preliminary data.</text>
</comment>
<dbReference type="AlphaFoldDB" id="A0AAV7TZH3"/>
<protein>
    <submittedName>
        <fullName evidence="1">Uncharacterized protein</fullName>
    </submittedName>
</protein>
<organism evidence="1 2">
    <name type="scientific">Pleurodeles waltl</name>
    <name type="common">Iberian ribbed newt</name>
    <dbReference type="NCBI Taxonomy" id="8319"/>
    <lineage>
        <taxon>Eukaryota</taxon>
        <taxon>Metazoa</taxon>
        <taxon>Chordata</taxon>
        <taxon>Craniata</taxon>
        <taxon>Vertebrata</taxon>
        <taxon>Euteleostomi</taxon>
        <taxon>Amphibia</taxon>
        <taxon>Batrachia</taxon>
        <taxon>Caudata</taxon>
        <taxon>Salamandroidea</taxon>
        <taxon>Salamandridae</taxon>
        <taxon>Pleurodelinae</taxon>
        <taxon>Pleurodeles</taxon>
    </lineage>
</organism>
<dbReference type="EMBL" id="JANPWB010000006">
    <property type="protein sequence ID" value="KAJ1182122.1"/>
    <property type="molecule type" value="Genomic_DNA"/>
</dbReference>
<evidence type="ECO:0000313" key="2">
    <source>
        <dbReference type="Proteomes" id="UP001066276"/>
    </source>
</evidence>
<keyword evidence="2" id="KW-1185">Reference proteome</keyword>
<evidence type="ECO:0000313" key="1">
    <source>
        <dbReference type="EMBL" id="KAJ1182122.1"/>
    </source>
</evidence>
<name>A0AAV7TZH3_PLEWA</name>
<gene>
    <name evidence="1" type="ORF">NDU88_007317</name>
</gene>
<reference evidence="1" key="1">
    <citation type="journal article" date="2022" name="bioRxiv">
        <title>Sequencing and chromosome-scale assembly of the giantPleurodeles waltlgenome.</title>
        <authorList>
            <person name="Brown T."/>
            <person name="Elewa A."/>
            <person name="Iarovenko S."/>
            <person name="Subramanian E."/>
            <person name="Araus A.J."/>
            <person name="Petzold A."/>
            <person name="Susuki M."/>
            <person name="Suzuki K.-i.T."/>
            <person name="Hayashi T."/>
            <person name="Toyoda A."/>
            <person name="Oliveira C."/>
            <person name="Osipova E."/>
            <person name="Leigh N.D."/>
            <person name="Simon A."/>
            <person name="Yun M.H."/>
        </authorList>
    </citation>
    <scope>NUCLEOTIDE SEQUENCE</scope>
    <source>
        <strain evidence="1">20211129_DDA</strain>
        <tissue evidence="1">Liver</tissue>
    </source>
</reference>
<dbReference type="Proteomes" id="UP001066276">
    <property type="component" value="Chromosome 3_2"/>
</dbReference>